<dbReference type="OrthoDB" id="10260134at2759"/>
<keyword evidence="8" id="KW-0443">Lipid metabolism</keyword>
<dbReference type="InterPro" id="IPR001199">
    <property type="entry name" value="Cyt_B5-like_heme/steroid-bd"/>
</dbReference>
<dbReference type="GO" id="GO:0006636">
    <property type="term" value="P:unsaturated fatty acid biosynthetic process"/>
    <property type="evidence" value="ECO:0007669"/>
    <property type="project" value="TreeGrafter"/>
</dbReference>
<dbReference type="GO" id="GO:0005789">
    <property type="term" value="C:endoplasmic reticulum membrane"/>
    <property type="evidence" value="ECO:0007669"/>
    <property type="project" value="TreeGrafter"/>
</dbReference>
<feature type="transmembrane region" description="Helical" evidence="12">
    <location>
        <begin position="230"/>
        <end position="251"/>
    </location>
</feature>
<keyword evidence="10" id="KW-0275">Fatty acid biosynthesis</keyword>
<evidence type="ECO:0000256" key="9">
    <source>
        <dbReference type="ARBA" id="ARBA00023136"/>
    </source>
</evidence>
<dbReference type="Proteomes" id="UP000037035">
    <property type="component" value="Unassembled WGS sequence"/>
</dbReference>
<evidence type="ECO:0000256" key="3">
    <source>
        <dbReference type="ARBA" id="ARBA00022516"/>
    </source>
</evidence>
<evidence type="ECO:0000256" key="11">
    <source>
        <dbReference type="SAM" id="MobiDB-lite"/>
    </source>
</evidence>
<gene>
    <name evidence="14" type="ORF">VP01_709g4</name>
</gene>
<evidence type="ECO:0000256" key="6">
    <source>
        <dbReference type="ARBA" id="ARBA00022989"/>
    </source>
</evidence>
<accession>A0A0L6UDP2</accession>
<keyword evidence="9 12" id="KW-0472">Membrane</keyword>
<protein>
    <recommendedName>
        <fullName evidence="13">Cytochrome b5 heme-binding domain-containing protein</fullName>
    </recommendedName>
</protein>
<dbReference type="InterPro" id="IPR015876">
    <property type="entry name" value="Acyl-CoA_DS"/>
</dbReference>
<keyword evidence="7" id="KW-0560">Oxidoreductase</keyword>
<dbReference type="AlphaFoldDB" id="A0A0L6UDP2"/>
<sequence length="484" mass="53210">MSFNVFNCMVDNAPNLTRFKVQGDLAELRVNFSDQKYNIVMSMIDIALPNFKDESEAEKESTNNQRLETAVKSSQTPSNKVRGKSENSRGGPRSAEDRFRGHAANDRIGGGLRKNLSSGASLINIDSKTLAQGEDSGGKRHCCRRMSRTPISPGWRLTGLEDDLGEMQRGEEITVHEHSSFTQRTLRHEQPPPQITWRNWYREINLISTLASTLVPIVALYGALTTSLCRLTLAWSIVYYYFAGLGITAGYHHLWAHRSYNASTAHFLALGGSGAVEGSIHGNTAGISPSSSAWVSSSPPSSLASVGKIGEAASFMPVPPDYSLFITPPFVSTHWLTGLERLPSTTNILHVITSSQPSSPLVKATTTWQASGLKTFPDSEIRKGQYGMKLKVLQHDHEDVKWPISLNHLPILSWEDYVQMAEDKNGRDLLVSGGFIHDVSHFWALIKTRLGEDATTAFHGGIYEHSNAAHNLLAMLRVGVIEGG</sequence>
<evidence type="ECO:0000256" key="2">
    <source>
        <dbReference type="ARBA" id="ARBA00009295"/>
    </source>
</evidence>
<feature type="domain" description="Cytochrome b5 heme-binding" evidence="13">
    <location>
        <begin position="419"/>
        <end position="481"/>
    </location>
</feature>
<evidence type="ECO:0000313" key="15">
    <source>
        <dbReference type="Proteomes" id="UP000037035"/>
    </source>
</evidence>
<evidence type="ECO:0000313" key="14">
    <source>
        <dbReference type="EMBL" id="KNZ46646.1"/>
    </source>
</evidence>
<name>A0A0L6UDP2_9BASI</name>
<comment type="caution">
    <text evidence="14">The sequence shown here is derived from an EMBL/GenBank/DDBJ whole genome shotgun (WGS) entry which is preliminary data.</text>
</comment>
<evidence type="ECO:0000256" key="12">
    <source>
        <dbReference type="SAM" id="Phobius"/>
    </source>
</evidence>
<dbReference type="Pfam" id="PF00173">
    <property type="entry name" value="Cyt-b5"/>
    <property type="match status" value="1"/>
</dbReference>
<evidence type="ECO:0000256" key="7">
    <source>
        <dbReference type="ARBA" id="ARBA00023002"/>
    </source>
</evidence>
<evidence type="ECO:0000256" key="8">
    <source>
        <dbReference type="ARBA" id="ARBA00023098"/>
    </source>
</evidence>
<keyword evidence="3" id="KW-0444">Lipid biosynthesis</keyword>
<evidence type="ECO:0000256" key="4">
    <source>
        <dbReference type="ARBA" id="ARBA00022692"/>
    </source>
</evidence>
<keyword evidence="5" id="KW-0276">Fatty acid metabolism</keyword>
<dbReference type="PANTHER" id="PTHR11351">
    <property type="entry name" value="ACYL-COA DESATURASE"/>
    <property type="match status" value="1"/>
</dbReference>
<evidence type="ECO:0000256" key="10">
    <source>
        <dbReference type="ARBA" id="ARBA00023160"/>
    </source>
</evidence>
<keyword evidence="4 12" id="KW-0812">Transmembrane</keyword>
<dbReference type="EMBL" id="LAVV01012494">
    <property type="protein sequence ID" value="KNZ46646.1"/>
    <property type="molecule type" value="Genomic_DNA"/>
</dbReference>
<feature type="compositionally biased region" description="Basic and acidic residues" evidence="11">
    <location>
        <begin position="94"/>
        <end position="105"/>
    </location>
</feature>
<dbReference type="GO" id="GO:0005506">
    <property type="term" value="F:iron ion binding"/>
    <property type="evidence" value="ECO:0007669"/>
    <property type="project" value="TreeGrafter"/>
</dbReference>
<evidence type="ECO:0000256" key="1">
    <source>
        <dbReference type="ARBA" id="ARBA00004141"/>
    </source>
</evidence>
<proteinExistence type="inferred from homology"/>
<evidence type="ECO:0000256" key="5">
    <source>
        <dbReference type="ARBA" id="ARBA00022832"/>
    </source>
</evidence>
<evidence type="ECO:0000259" key="13">
    <source>
        <dbReference type="Pfam" id="PF00173"/>
    </source>
</evidence>
<comment type="subcellular location">
    <subcellularLocation>
        <location evidence="1">Membrane</location>
        <topology evidence="1">Multi-pass membrane protein</topology>
    </subcellularLocation>
</comment>
<keyword evidence="6 12" id="KW-1133">Transmembrane helix</keyword>
<dbReference type="InterPro" id="IPR036400">
    <property type="entry name" value="Cyt_B5-like_heme/steroid_sf"/>
</dbReference>
<dbReference type="STRING" id="27349.A0A0L6UDP2"/>
<dbReference type="VEuPathDB" id="FungiDB:VP01_709g4"/>
<reference evidence="14 15" key="1">
    <citation type="submission" date="2015-08" db="EMBL/GenBank/DDBJ databases">
        <title>Next Generation Sequencing and Analysis of the Genome of Puccinia sorghi L Schw, the Causal Agent of Maize Common Rust.</title>
        <authorList>
            <person name="Rochi L."/>
            <person name="Burguener G."/>
            <person name="Darino M."/>
            <person name="Turjanski A."/>
            <person name="Kreff E."/>
            <person name="Dieguez M.J."/>
            <person name="Sacco F."/>
        </authorList>
    </citation>
    <scope>NUCLEOTIDE SEQUENCE [LARGE SCALE GENOMIC DNA]</scope>
    <source>
        <strain evidence="14 15">RO10H11247</strain>
    </source>
</reference>
<organism evidence="14 15">
    <name type="scientific">Puccinia sorghi</name>
    <dbReference type="NCBI Taxonomy" id="27349"/>
    <lineage>
        <taxon>Eukaryota</taxon>
        <taxon>Fungi</taxon>
        <taxon>Dikarya</taxon>
        <taxon>Basidiomycota</taxon>
        <taxon>Pucciniomycotina</taxon>
        <taxon>Pucciniomycetes</taxon>
        <taxon>Pucciniales</taxon>
        <taxon>Pucciniaceae</taxon>
        <taxon>Puccinia</taxon>
    </lineage>
</organism>
<keyword evidence="15" id="KW-1185">Reference proteome</keyword>
<feature type="compositionally biased region" description="Polar residues" evidence="11">
    <location>
        <begin position="62"/>
        <end position="79"/>
    </location>
</feature>
<dbReference type="PRINTS" id="PR00075">
    <property type="entry name" value="FACDDSATRASE"/>
</dbReference>
<dbReference type="PANTHER" id="PTHR11351:SF31">
    <property type="entry name" value="DESATURASE 1, ISOFORM A-RELATED"/>
    <property type="match status" value="1"/>
</dbReference>
<dbReference type="SUPFAM" id="SSF55856">
    <property type="entry name" value="Cytochrome b5-like heme/steroid binding domain"/>
    <property type="match status" value="1"/>
</dbReference>
<comment type="similarity">
    <text evidence="2">Belongs to the fatty acid desaturase type 1 family.</text>
</comment>
<feature type="region of interest" description="Disordered" evidence="11">
    <location>
        <begin position="55"/>
        <end position="112"/>
    </location>
</feature>
<feature type="transmembrane region" description="Helical" evidence="12">
    <location>
        <begin position="204"/>
        <end position="224"/>
    </location>
</feature>
<dbReference type="GO" id="GO:0004768">
    <property type="term" value="F:stearoyl-CoA 9-desaturase activity"/>
    <property type="evidence" value="ECO:0007669"/>
    <property type="project" value="TreeGrafter"/>
</dbReference>